<accession>A0ABY5VDR4</accession>
<evidence type="ECO:0000313" key="4">
    <source>
        <dbReference type="Proteomes" id="UP001060164"/>
    </source>
</evidence>
<evidence type="ECO:0000259" key="2">
    <source>
        <dbReference type="SMART" id="SM00909"/>
    </source>
</evidence>
<dbReference type="PROSITE" id="PS51257">
    <property type="entry name" value="PROKAR_LIPOPROTEIN"/>
    <property type="match status" value="1"/>
</dbReference>
<gene>
    <name evidence="3" type="ORF">NQ502_13390</name>
</gene>
<dbReference type="RefSeq" id="WP_028528166.1">
    <property type="nucleotide sequence ID" value="NZ_CABLBR010000008.1"/>
</dbReference>
<sequence>MKKILYGIFLAVFCLAAAGCSGGKQEKETDSEYQLYYVSEEKSRVVNTECVLENTGTEAMVTEMCTQVFEKLGEETGTDLLPDGVNLISRKLSEDVLWLNFNQAYNGIDKTEEVLIRASLVRTFTQIPGVTCVGFQVEGERLKDSYGKDVELLNADSFVENSGSEINAYQSVTMKLYFANESGDRLAEESRSVYYSTSMPLERVIVEQLLKGPKEQGHLATMPQETRILGVTVADGVCYVNLNKAYLDMAPNMLAEIPVYSIVNSLTRTGNVKQVQISIGGETKVKYLDSVSLDQFFVQDMSFVEDADE</sequence>
<evidence type="ECO:0000313" key="3">
    <source>
        <dbReference type="EMBL" id="UWP58372.1"/>
    </source>
</evidence>
<dbReference type="SMART" id="SM00909">
    <property type="entry name" value="Germane"/>
    <property type="match status" value="2"/>
</dbReference>
<evidence type="ECO:0000256" key="1">
    <source>
        <dbReference type="SAM" id="SignalP"/>
    </source>
</evidence>
<dbReference type="Pfam" id="PF10646">
    <property type="entry name" value="Germane"/>
    <property type="match status" value="2"/>
</dbReference>
<organism evidence="3 4">
    <name type="scientific">Ruminococcus gauvreauii</name>
    <dbReference type="NCBI Taxonomy" id="438033"/>
    <lineage>
        <taxon>Bacteria</taxon>
        <taxon>Bacillati</taxon>
        <taxon>Bacillota</taxon>
        <taxon>Clostridia</taxon>
        <taxon>Eubacteriales</taxon>
        <taxon>Oscillospiraceae</taxon>
        <taxon>Ruminococcus</taxon>
    </lineage>
</organism>
<keyword evidence="1" id="KW-0732">Signal</keyword>
<feature type="domain" description="GerMN" evidence="2">
    <location>
        <begin position="65"/>
        <end position="146"/>
    </location>
</feature>
<dbReference type="Proteomes" id="UP001060164">
    <property type="component" value="Chromosome"/>
</dbReference>
<name>A0ABY5VDR4_9FIRM</name>
<reference evidence="3" key="1">
    <citation type="journal article" date="2022" name="Cell">
        <title>Design, construction, and in vivo augmentation of a complex gut microbiome.</title>
        <authorList>
            <person name="Cheng A.G."/>
            <person name="Ho P.Y."/>
            <person name="Aranda-Diaz A."/>
            <person name="Jain S."/>
            <person name="Yu F.B."/>
            <person name="Meng X."/>
            <person name="Wang M."/>
            <person name="Iakiviak M."/>
            <person name="Nagashima K."/>
            <person name="Zhao A."/>
            <person name="Murugkar P."/>
            <person name="Patil A."/>
            <person name="Atabakhsh K."/>
            <person name="Weakley A."/>
            <person name="Yan J."/>
            <person name="Brumbaugh A.R."/>
            <person name="Higginbottom S."/>
            <person name="Dimas A."/>
            <person name="Shiver A.L."/>
            <person name="Deutschbauer A."/>
            <person name="Neff N."/>
            <person name="Sonnenburg J.L."/>
            <person name="Huang K.C."/>
            <person name="Fischbach M.A."/>
        </authorList>
    </citation>
    <scope>NUCLEOTIDE SEQUENCE</scope>
    <source>
        <strain evidence="3">DSM 19829</strain>
    </source>
</reference>
<feature type="chain" id="PRO_5045622217" evidence="1">
    <location>
        <begin position="19"/>
        <end position="309"/>
    </location>
</feature>
<feature type="signal peptide" evidence="1">
    <location>
        <begin position="1"/>
        <end position="18"/>
    </location>
</feature>
<feature type="domain" description="GerMN" evidence="2">
    <location>
        <begin position="202"/>
        <end position="288"/>
    </location>
</feature>
<dbReference type="EMBL" id="CP102290">
    <property type="protein sequence ID" value="UWP58372.1"/>
    <property type="molecule type" value="Genomic_DNA"/>
</dbReference>
<keyword evidence="4" id="KW-1185">Reference proteome</keyword>
<proteinExistence type="predicted"/>
<protein>
    <submittedName>
        <fullName evidence="3">GerMN domain-containing protein</fullName>
    </submittedName>
</protein>
<dbReference type="InterPro" id="IPR019606">
    <property type="entry name" value="GerMN"/>
</dbReference>